<gene>
    <name evidence="3" type="ORF">IV01_17420</name>
</gene>
<evidence type="ECO:0008006" key="5">
    <source>
        <dbReference type="Google" id="ProtNLM"/>
    </source>
</evidence>
<keyword evidence="2" id="KW-0732">Signal</keyword>
<feature type="compositionally biased region" description="Polar residues" evidence="1">
    <location>
        <begin position="69"/>
        <end position="79"/>
    </location>
</feature>
<evidence type="ECO:0000313" key="4">
    <source>
        <dbReference type="Proteomes" id="UP000028631"/>
    </source>
</evidence>
<dbReference type="PATRIC" id="fig|317.175.peg.3629"/>
<feature type="compositionally biased region" description="Polar residues" evidence="1">
    <location>
        <begin position="45"/>
        <end position="62"/>
    </location>
</feature>
<feature type="signal peptide" evidence="2">
    <location>
        <begin position="1"/>
        <end position="22"/>
    </location>
</feature>
<reference evidence="3 4" key="1">
    <citation type="submission" date="2014-07" db="EMBL/GenBank/DDBJ databases">
        <title>Draft Genome Sequences of Environmental Pseudomonas syringae strains.</title>
        <authorList>
            <person name="Baltrus D.A."/>
            <person name="Berge O."/>
            <person name="Morris C."/>
        </authorList>
    </citation>
    <scope>NUCLEOTIDE SEQUENCE [LARGE SCALE GENOMIC DNA]</scope>
    <source>
        <strain evidence="3 4">GAW0119</strain>
    </source>
</reference>
<dbReference type="Proteomes" id="UP000028631">
    <property type="component" value="Unassembled WGS sequence"/>
</dbReference>
<feature type="chain" id="PRO_5001798673" description="Secreted protein" evidence="2">
    <location>
        <begin position="23"/>
        <end position="79"/>
    </location>
</feature>
<dbReference type="RefSeq" id="WP_032629978.1">
    <property type="nucleotide sequence ID" value="NZ_JPQU01000047.1"/>
</dbReference>
<evidence type="ECO:0000256" key="2">
    <source>
        <dbReference type="SAM" id="SignalP"/>
    </source>
</evidence>
<dbReference type="EMBL" id="JPQU01000047">
    <property type="protein sequence ID" value="KFE54194.1"/>
    <property type="molecule type" value="Genomic_DNA"/>
</dbReference>
<comment type="caution">
    <text evidence="3">The sequence shown here is derived from an EMBL/GenBank/DDBJ whole genome shotgun (WGS) entry which is preliminary data.</text>
</comment>
<name>A0A085VFI1_PSESX</name>
<evidence type="ECO:0000256" key="1">
    <source>
        <dbReference type="SAM" id="MobiDB-lite"/>
    </source>
</evidence>
<feature type="region of interest" description="Disordered" evidence="1">
    <location>
        <begin position="45"/>
        <end position="79"/>
    </location>
</feature>
<organism evidence="3 4">
    <name type="scientific">Pseudomonas syringae</name>
    <dbReference type="NCBI Taxonomy" id="317"/>
    <lineage>
        <taxon>Bacteria</taxon>
        <taxon>Pseudomonadati</taxon>
        <taxon>Pseudomonadota</taxon>
        <taxon>Gammaproteobacteria</taxon>
        <taxon>Pseudomonadales</taxon>
        <taxon>Pseudomonadaceae</taxon>
        <taxon>Pseudomonas</taxon>
    </lineage>
</organism>
<sequence>MKLPLMGAGLVLGFALCGSAFAAEATDADAKSGAADSTVLTQTTDAKVVKKQQSQSATQNTKGGRPLTETKNNSQKTSN</sequence>
<dbReference type="AlphaFoldDB" id="A0A085VFI1"/>
<evidence type="ECO:0000313" key="3">
    <source>
        <dbReference type="EMBL" id="KFE54194.1"/>
    </source>
</evidence>
<keyword evidence="4" id="KW-1185">Reference proteome</keyword>
<proteinExistence type="predicted"/>
<accession>A0A085VFI1</accession>
<protein>
    <recommendedName>
        <fullName evidence="5">Secreted protein</fullName>
    </recommendedName>
</protein>
<dbReference type="OrthoDB" id="7029994at2"/>